<dbReference type="Pfam" id="PF07355">
    <property type="entry name" value="GRDB"/>
    <property type="match status" value="1"/>
</dbReference>
<dbReference type="OrthoDB" id="1550957at2"/>
<evidence type="ECO:0000256" key="2">
    <source>
        <dbReference type="ARBA" id="ARBA00023002"/>
    </source>
</evidence>
<dbReference type="RefSeq" id="WP_092195776.1">
    <property type="nucleotide sequence ID" value="NZ_FOND01000003.1"/>
</dbReference>
<dbReference type="InterPro" id="IPR010187">
    <property type="entry name" value="Various_sel_PB"/>
</dbReference>
<name>A0A1I2A936_9ACTN</name>
<dbReference type="GO" id="GO:0050485">
    <property type="term" value="F:oxidoreductase activity, acting on X-H and Y-H to form an X-Y bond, with a disulfide as acceptor"/>
    <property type="evidence" value="ECO:0007669"/>
    <property type="project" value="InterPro"/>
</dbReference>
<dbReference type="Proteomes" id="UP000198589">
    <property type="component" value="Unassembled WGS sequence"/>
</dbReference>
<evidence type="ECO:0000256" key="1">
    <source>
        <dbReference type="ARBA" id="ARBA00022933"/>
    </source>
</evidence>
<organism evidence="3 4">
    <name type="scientific">Blastococcus tunisiensis</name>
    <dbReference type="NCBI Taxonomy" id="1798228"/>
    <lineage>
        <taxon>Bacteria</taxon>
        <taxon>Bacillati</taxon>
        <taxon>Actinomycetota</taxon>
        <taxon>Actinomycetes</taxon>
        <taxon>Geodermatophilales</taxon>
        <taxon>Geodermatophilaceae</taxon>
        <taxon>Blastococcus</taxon>
    </lineage>
</organism>
<sequence length="172" mass="18734">MSGDGVDAGEGDPAPVDYIARTRDTYTKLGYRPYAWVHSDEDPPMAELSKPLSECRLGLASSGGVYRVGQVAFHYKDDTSFRAIDTAVPTSELRVTHFAYDTTDARRDPNCVLPLDPLRHLVSQGRIGALAPTAFGFMGGIYSARRVREQLAPELARHMLAEGIDAALLVPV</sequence>
<evidence type="ECO:0000313" key="3">
    <source>
        <dbReference type="EMBL" id="SFE39320.1"/>
    </source>
</evidence>
<gene>
    <name evidence="3" type="ORF">SAMN05216574_103238</name>
</gene>
<keyword evidence="2" id="KW-0560">Oxidoreductase</keyword>
<protein>
    <submittedName>
        <fullName evidence="3">D-proline reductase (Dithiol) PrdB</fullName>
    </submittedName>
</protein>
<dbReference type="EMBL" id="FOND01000003">
    <property type="protein sequence ID" value="SFE39320.1"/>
    <property type="molecule type" value="Genomic_DNA"/>
</dbReference>
<keyword evidence="1" id="KW-0712">Selenocysteine</keyword>
<reference evidence="4" key="1">
    <citation type="submission" date="2016-10" db="EMBL/GenBank/DDBJ databases">
        <authorList>
            <person name="Varghese N."/>
            <person name="Submissions S."/>
        </authorList>
    </citation>
    <scope>NUCLEOTIDE SEQUENCE [LARGE SCALE GENOMIC DNA]</scope>
    <source>
        <strain evidence="4">DSM 46838</strain>
    </source>
</reference>
<dbReference type="STRING" id="1798228.SAMN05216574_103238"/>
<dbReference type="AlphaFoldDB" id="A0A1I2A936"/>
<proteinExistence type="predicted"/>
<accession>A0A1I2A936</accession>
<keyword evidence="4" id="KW-1185">Reference proteome</keyword>
<evidence type="ECO:0000313" key="4">
    <source>
        <dbReference type="Proteomes" id="UP000198589"/>
    </source>
</evidence>